<reference evidence="3 4" key="1">
    <citation type="submission" date="2022-12" db="EMBL/GenBank/DDBJ databases">
        <title>Chromosome-level genome of Tegillarca granosa.</title>
        <authorList>
            <person name="Kim J."/>
        </authorList>
    </citation>
    <scope>NUCLEOTIDE SEQUENCE [LARGE SCALE GENOMIC DNA]</scope>
    <source>
        <strain evidence="3">Teg-2019</strain>
        <tissue evidence="3">Adductor muscle</tissue>
    </source>
</reference>
<organism evidence="3 4">
    <name type="scientific">Tegillarca granosa</name>
    <name type="common">Malaysian cockle</name>
    <name type="synonym">Anadara granosa</name>
    <dbReference type="NCBI Taxonomy" id="220873"/>
    <lineage>
        <taxon>Eukaryota</taxon>
        <taxon>Metazoa</taxon>
        <taxon>Spiralia</taxon>
        <taxon>Lophotrochozoa</taxon>
        <taxon>Mollusca</taxon>
        <taxon>Bivalvia</taxon>
        <taxon>Autobranchia</taxon>
        <taxon>Pteriomorphia</taxon>
        <taxon>Arcoida</taxon>
        <taxon>Arcoidea</taxon>
        <taxon>Arcidae</taxon>
        <taxon>Tegillarca</taxon>
    </lineage>
</organism>
<evidence type="ECO:0000259" key="2">
    <source>
        <dbReference type="Pfam" id="PF03184"/>
    </source>
</evidence>
<gene>
    <name evidence="3" type="ORF">KUTeg_009053</name>
</gene>
<dbReference type="EMBL" id="JARBDR010000367">
    <property type="protein sequence ID" value="KAJ8313425.1"/>
    <property type="molecule type" value="Genomic_DNA"/>
</dbReference>
<feature type="region of interest" description="Disordered" evidence="1">
    <location>
        <begin position="1"/>
        <end position="52"/>
    </location>
</feature>
<evidence type="ECO:0000313" key="3">
    <source>
        <dbReference type="EMBL" id="KAJ8313425.1"/>
    </source>
</evidence>
<dbReference type="Proteomes" id="UP001217089">
    <property type="component" value="Unassembled WGS sequence"/>
</dbReference>
<feature type="domain" description="DDE-1" evidence="2">
    <location>
        <begin position="52"/>
        <end position="130"/>
    </location>
</feature>
<accession>A0ABQ9FCP4</accession>
<comment type="caution">
    <text evidence="3">The sequence shown here is derived from an EMBL/GenBank/DDBJ whole genome shotgun (WGS) entry which is preliminary data.</text>
</comment>
<name>A0ABQ9FCP4_TEGGR</name>
<protein>
    <recommendedName>
        <fullName evidence="2">DDE-1 domain-containing protein</fullName>
    </recommendedName>
</protein>
<feature type="compositionally biased region" description="Acidic residues" evidence="1">
    <location>
        <begin position="1"/>
        <end position="22"/>
    </location>
</feature>
<dbReference type="Pfam" id="PF03184">
    <property type="entry name" value="DDE_1"/>
    <property type="match status" value="1"/>
</dbReference>
<evidence type="ECO:0000256" key="1">
    <source>
        <dbReference type="SAM" id="MobiDB-lite"/>
    </source>
</evidence>
<dbReference type="InterPro" id="IPR004875">
    <property type="entry name" value="DDE_SF_endonuclease_dom"/>
</dbReference>
<proteinExistence type="predicted"/>
<evidence type="ECO:0000313" key="4">
    <source>
        <dbReference type="Proteomes" id="UP001217089"/>
    </source>
</evidence>
<feature type="compositionally biased region" description="Basic residues" evidence="1">
    <location>
        <begin position="28"/>
        <end position="44"/>
    </location>
</feature>
<sequence>MYEAENSDDPDYVDSYETEETETETKHKSTKKNSCGRKRNKKGQKTSNTEQVRKDIKRKRLYALAIFDVFRAHQNEDFLSYLHKNRIRTIFVSVSPTEELQPCDRSVNGKFKSKLKQKFVEWHAEQLSDELKRGVRIENVTVDLKTSNVKPIHANWLLSVFDEISKDKHCVIEGFKLVIGQTSRWMSTINSELQIRNIELRVQDSGLYNEILVDIKDEIEYKHQSIQ</sequence>
<keyword evidence="4" id="KW-1185">Reference proteome</keyword>